<keyword evidence="2" id="KW-0472">Membrane</keyword>
<keyword evidence="6" id="KW-1185">Reference proteome</keyword>
<evidence type="ECO:0000256" key="1">
    <source>
        <dbReference type="SAM" id="MobiDB-lite"/>
    </source>
</evidence>
<evidence type="ECO:0000259" key="3">
    <source>
        <dbReference type="PROSITE" id="PS50132"/>
    </source>
</evidence>
<dbReference type="Proteomes" id="UP000038010">
    <property type="component" value="Unassembled WGS sequence"/>
</dbReference>
<dbReference type="SMART" id="SM00313">
    <property type="entry name" value="PXA"/>
    <property type="match status" value="1"/>
</dbReference>
<evidence type="ECO:0000256" key="2">
    <source>
        <dbReference type="SAM" id="Phobius"/>
    </source>
</evidence>
<dbReference type="InterPro" id="IPR016137">
    <property type="entry name" value="RGS"/>
</dbReference>
<dbReference type="Pfam" id="PF02194">
    <property type="entry name" value="PXA"/>
    <property type="match status" value="1"/>
</dbReference>
<dbReference type="PROSITE" id="PS51207">
    <property type="entry name" value="PXA"/>
    <property type="match status" value="1"/>
</dbReference>
<feature type="domain" description="PXA" evidence="4">
    <location>
        <begin position="101"/>
        <end position="290"/>
    </location>
</feature>
<sequence>MLLTRNNLLLAAFAAFIAWGLAVQSFPVLRFIGYAFTLGAVSTVVLLAAATLLISRRPRPAPTAAQLANKPLFLTPAQWRTEAAAAKRRDQYQPLDLYTSSFVVSQAIDTLLGFALRDFVSAWYRNITTSPAFVNDIDKKIRLAIQELLARLASEDIVNVVVTKIVPIFNAHMRDFDQAERLVKGRSLNRSITESEELDLAIAAKYKDGKLHPAASLSFSDTKSIEQDHLRKLVVRILPELVSEDVLGSRAALVLVKEIIACAVLLPIVQLLKDPDTWNQVVENYGRSALQDRKTVRRMRAALDEHTASPGKARTEADFPRLGPHDSERAFERFVRAIRKAKNLSDARRFRSQVASQLKRESMVEGQDPVYLRRLEMGKRVLDQKITKLALSTGALPGTPLSGEPRKSLDSSKPQTRELTLVEIMHTASGLSYFMEFMDRQQLMTLVQFWIVVDGFRNPLEDDFGDDPIGVSTAPSWTDADRTDIARISEAYMAKAEIDVPTESKQAIRSFLVAGRKATQAQYREARMAILSTQSAVLEQLQTNHYPSFKKSDLYYKFLATDDARITSPDQGAGFDLLDIPQSLSPVKAVKPAPTQP</sequence>
<dbReference type="InterPro" id="IPR044926">
    <property type="entry name" value="RGS_subdomain_2"/>
</dbReference>
<dbReference type="SUPFAM" id="SSF48097">
    <property type="entry name" value="Regulator of G-protein signaling, RGS"/>
    <property type="match status" value="1"/>
</dbReference>
<dbReference type="PROSITE" id="PS50132">
    <property type="entry name" value="RGS"/>
    <property type="match status" value="1"/>
</dbReference>
<dbReference type="VEuPathDB" id="FungiDB:AB675_6229"/>
<dbReference type="PANTHER" id="PTHR22775:SF3">
    <property type="entry name" value="SORTING NEXIN-13"/>
    <property type="match status" value="1"/>
</dbReference>
<reference evidence="5 6" key="1">
    <citation type="submission" date="2015-06" db="EMBL/GenBank/DDBJ databases">
        <title>Draft genome of the ant-associated black yeast Phialophora attae CBS 131958.</title>
        <authorList>
            <person name="Moreno L.F."/>
            <person name="Stielow B.J."/>
            <person name="de Hoog S."/>
            <person name="Vicente V.A."/>
            <person name="Weiss V.A."/>
            <person name="de Vries M."/>
            <person name="Cruz L.M."/>
            <person name="Souza E.M."/>
        </authorList>
    </citation>
    <scope>NUCLEOTIDE SEQUENCE [LARGE SCALE GENOMIC DNA]</scope>
    <source>
        <strain evidence="5 6">CBS 131958</strain>
    </source>
</reference>
<dbReference type="EMBL" id="LFJN01000004">
    <property type="protein sequence ID" value="KPI44101.1"/>
    <property type="molecule type" value="Genomic_DNA"/>
</dbReference>
<evidence type="ECO:0000313" key="6">
    <source>
        <dbReference type="Proteomes" id="UP000038010"/>
    </source>
</evidence>
<dbReference type="AlphaFoldDB" id="A0A0N0NQN0"/>
<dbReference type="InterPro" id="IPR036305">
    <property type="entry name" value="RGS_sf"/>
</dbReference>
<dbReference type="STRING" id="1664694.A0A0N0NQN0"/>
<keyword evidence="2" id="KW-0812">Transmembrane</keyword>
<comment type="caution">
    <text evidence="5">The sequence shown here is derived from an EMBL/GenBank/DDBJ whole genome shotgun (WGS) entry which is preliminary data.</text>
</comment>
<evidence type="ECO:0000313" key="5">
    <source>
        <dbReference type="EMBL" id="KPI44101.1"/>
    </source>
</evidence>
<dbReference type="OrthoDB" id="120967at2759"/>
<dbReference type="GeneID" id="28738385"/>
<proteinExistence type="predicted"/>
<protein>
    <submittedName>
        <fullName evidence="5">Sorting nexin-12</fullName>
    </submittedName>
</protein>
<feature type="transmembrane region" description="Helical" evidence="2">
    <location>
        <begin position="32"/>
        <end position="54"/>
    </location>
</feature>
<name>A0A0N0NQN0_9EURO</name>
<dbReference type="InterPro" id="IPR003114">
    <property type="entry name" value="Phox_assoc"/>
</dbReference>
<organism evidence="5 6">
    <name type="scientific">Cyphellophora attinorum</name>
    <dbReference type="NCBI Taxonomy" id="1664694"/>
    <lineage>
        <taxon>Eukaryota</taxon>
        <taxon>Fungi</taxon>
        <taxon>Dikarya</taxon>
        <taxon>Ascomycota</taxon>
        <taxon>Pezizomycotina</taxon>
        <taxon>Eurotiomycetes</taxon>
        <taxon>Chaetothyriomycetidae</taxon>
        <taxon>Chaetothyriales</taxon>
        <taxon>Cyphellophoraceae</taxon>
        <taxon>Cyphellophora</taxon>
    </lineage>
</organism>
<dbReference type="RefSeq" id="XP_018004064.1">
    <property type="nucleotide sequence ID" value="XM_018146505.1"/>
</dbReference>
<dbReference type="Pfam" id="PF00615">
    <property type="entry name" value="RGS"/>
    <property type="match status" value="1"/>
</dbReference>
<evidence type="ECO:0000259" key="4">
    <source>
        <dbReference type="PROSITE" id="PS51207"/>
    </source>
</evidence>
<feature type="region of interest" description="Disordered" evidence="1">
    <location>
        <begin position="395"/>
        <end position="415"/>
    </location>
</feature>
<keyword evidence="2" id="KW-1133">Transmembrane helix</keyword>
<dbReference type="GO" id="GO:0035091">
    <property type="term" value="F:phosphatidylinositol binding"/>
    <property type="evidence" value="ECO:0007669"/>
    <property type="project" value="TreeGrafter"/>
</dbReference>
<dbReference type="PANTHER" id="PTHR22775">
    <property type="entry name" value="SORTING NEXIN"/>
    <property type="match status" value="1"/>
</dbReference>
<dbReference type="SMART" id="SM00315">
    <property type="entry name" value="RGS"/>
    <property type="match status" value="1"/>
</dbReference>
<feature type="domain" description="RGS" evidence="3">
    <location>
        <begin position="420"/>
        <end position="559"/>
    </location>
</feature>
<accession>A0A0N0NQN0</accession>
<gene>
    <name evidence="5" type="ORF">AB675_6229</name>
</gene>
<dbReference type="Gene3D" id="1.10.167.10">
    <property type="entry name" value="Regulator of G-protein Signalling 4, domain 2"/>
    <property type="match status" value="1"/>
</dbReference>